<dbReference type="EMBL" id="CAJOBG010008697">
    <property type="protein sequence ID" value="CAF4249831.1"/>
    <property type="molecule type" value="Genomic_DNA"/>
</dbReference>
<keyword evidence="1" id="KW-0175">Coiled coil</keyword>
<feature type="coiled-coil region" evidence="1">
    <location>
        <begin position="43"/>
        <end position="78"/>
    </location>
</feature>
<reference evidence="3" key="1">
    <citation type="submission" date="2021-02" db="EMBL/GenBank/DDBJ databases">
        <authorList>
            <person name="Nowell W R."/>
        </authorList>
    </citation>
    <scope>NUCLEOTIDE SEQUENCE</scope>
</reference>
<evidence type="ECO:0000313" key="3">
    <source>
        <dbReference type="EMBL" id="CAF4249831.1"/>
    </source>
</evidence>
<evidence type="ECO:0000313" key="2">
    <source>
        <dbReference type="EMBL" id="CAF2054140.1"/>
    </source>
</evidence>
<sequence>MWVALDEYPSDNHARQLQARKKLSITSMLTEIKQQQIDSNENMNKLYELLVNMNKNINKVYEEQINMNKNQNKFFEQQIELI</sequence>
<gene>
    <name evidence="3" type="ORF">OVN521_LOCUS28959</name>
    <name evidence="2" type="ORF">WKI299_LOCUS10862</name>
</gene>
<accession>A0A820END3</accession>
<dbReference type="AlphaFoldDB" id="A0A820END3"/>
<protein>
    <submittedName>
        <fullName evidence="3">Uncharacterized protein</fullName>
    </submittedName>
</protein>
<name>A0A820END3_9BILA</name>
<dbReference type="EMBL" id="CAJNRF010003957">
    <property type="protein sequence ID" value="CAF2054140.1"/>
    <property type="molecule type" value="Genomic_DNA"/>
</dbReference>
<organism evidence="3 4">
    <name type="scientific">Rotaria magnacalcarata</name>
    <dbReference type="NCBI Taxonomy" id="392030"/>
    <lineage>
        <taxon>Eukaryota</taxon>
        <taxon>Metazoa</taxon>
        <taxon>Spiralia</taxon>
        <taxon>Gnathifera</taxon>
        <taxon>Rotifera</taxon>
        <taxon>Eurotatoria</taxon>
        <taxon>Bdelloidea</taxon>
        <taxon>Philodinida</taxon>
        <taxon>Philodinidae</taxon>
        <taxon>Rotaria</taxon>
    </lineage>
</organism>
<evidence type="ECO:0000313" key="4">
    <source>
        <dbReference type="Proteomes" id="UP000663866"/>
    </source>
</evidence>
<dbReference type="Proteomes" id="UP000663866">
    <property type="component" value="Unassembled WGS sequence"/>
</dbReference>
<keyword evidence="4" id="KW-1185">Reference proteome</keyword>
<evidence type="ECO:0000256" key="1">
    <source>
        <dbReference type="SAM" id="Coils"/>
    </source>
</evidence>
<comment type="caution">
    <text evidence="3">The sequence shown here is derived from an EMBL/GenBank/DDBJ whole genome shotgun (WGS) entry which is preliminary data.</text>
</comment>
<dbReference type="Proteomes" id="UP000663856">
    <property type="component" value="Unassembled WGS sequence"/>
</dbReference>
<proteinExistence type="predicted"/>